<dbReference type="RefSeq" id="WP_386776934.1">
    <property type="nucleotide sequence ID" value="NZ_JBHRUG010000048.1"/>
</dbReference>
<evidence type="ECO:0000256" key="1">
    <source>
        <dbReference type="ARBA" id="ARBA00010552"/>
    </source>
</evidence>
<comment type="caution">
    <text evidence="2">The sequence shown here is derived from an EMBL/GenBank/DDBJ whole genome shotgun (WGS) entry which is preliminary data.</text>
</comment>
<dbReference type="Proteomes" id="UP001595579">
    <property type="component" value="Unassembled WGS sequence"/>
</dbReference>
<comment type="similarity">
    <text evidence="1">Belongs to the RutC family.</text>
</comment>
<keyword evidence="3" id="KW-1185">Reference proteome</keyword>
<name>A0ABV7LUN0_9GAMM</name>
<dbReference type="PANTHER" id="PTHR11803">
    <property type="entry name" value="2-IMINOBUTANOATE/2-IMINOPROPANOATE DEAMINASE RIDA"/>
    <property type="match status" value="1"/>
</dbReference>
<evidence type="ECO:0000313" key="2">
    <source>
        <dbReference type="EMBL" id="MFC3286154.1"/>
    </source>
</evidence>
<evidence type="ECO:0000313" key="3">
    <source>
        <dbReference type="Proteomes" id="UP001595579"/>
    </source>
</evidence>
<dbReference type="Gene3D" id="3.30.1330.40">
    <property type="entry name" value="RutC-like"/>
    <property type="match status" value="1"/>
</dbReference>
<dbReference type="Pfam" id="PF01042">
    <property type="entry name" value="Ribonuc_L-PSP"/>
    <property type="match status" value="1"/>
</dbReference>
<proteinExistence type="inferred from homology"/>
<dbReference type="CDD" id="cd00448">
    <property type="entry name" value="YjgF_YER057c_UK114_family"/>
    <property type="match status" value="1"/>
</dbReference>
<dbReference type="PANTHER" id="PTHR11803:SF58">
    <property type="entry name" value="PROTEIN HMF1-RELATED"/>
    <property type="match status" value="1"/>
</dbReference>
<dbReference type="EC" id="3.5.-.-" evidence="2"/>
<dbReference type="SUPFAM" id="SSF55298">
    <property type="entry name" value="YjgF-like"/>
    <property type="match status" value="1"/>
</dbReference>
<dbReference type="GO" id="GO:0016787">
    <property type="term" value="F:hydrolase activity"/>
    <property type="evidence" value="ECO:0007669"/>
    <property type="project" value="UniProtKB-KW"/>
</dbReference>
<accession>A0ABV7LUN0</accession>
<dbReference type="EMBL" id="JBHRUG010000048">
    <property type="protein sequence ID" value="MFC3286154.1"/>
    <property type="molecule type" value="Genomic_DNA"/>
</dbReference>
<keyword evidence="2" id="KW-0378">Hydrolase</keyword>
<sequence length="132" mass="14857">MPDYRNDPTLPAPAFPGSHLVLDDDYVFASGLAAADIQGGETVIGDVGEETRWIMRQLQRLLEAADCRLDDVVRVDVHLADLDEIDIMNAAYVEFFEEDRYPARTCTESPKLFGDSRVEITLMARRPTPRND</sequence>
<reference evidence="3" key="1">
    <citation type="journal article" date="2019" name="Int. J. Syst. Evol. Microbiol.">
        <title>The Global Catalogue of Microorganisms (GCM) 10K type strain sequencing project: providing services to taxonomists for standard genome sequencing and annotation.</title>
        <authorList>
            <consortium name="The Broad Institute Genomics Platform"/>
            <consortium name="The Broad Institute Genome Sequencing Center for Infectious Disease"/>
            <person name="Wu L."/>
            <person name="Ma J."/>
        </authorList>
    </citation>
    <scope>NUCLEOTIDE SEQUENCE [LARGE SCALE GENOMIC DNA]</scope>
    <source>
        <strain evidence="3">CECT 7698</strain>
    </source>
</reference>
<dbReference type="InterPro" id="IPR006175">
    <property type="entry name" value="YjgF/YER057c/UK114"/>
</dbReference>
<protein>
    <submittedName>
        <fullName evidence="2">RidA family protein</fullName>
        <ecNumber evidence="2">3.5.-.-</ecNumber>
    </submittedName>
</protein>
<organism evidence="2 3">
    <name type="scientific">Litchfieldella rifensis</name>
    <dbReference type="NCBI Taxonomy" id="762643"/>
    <lineage>
        <taxon>Bacteria</taxon>
        <taxon>Pseudomonadati</taxon>
        <taxon>Pseudomonadota</taxon>
        <taxon>Gammaproteobacteria</taxon>
        <taxon>Oceanospirillales</taxon>
        <taxon>Halomonadaceae</taxon>
        <taxon>Litchfieldella</taxon>
    </lineage>
</organism>
<dbReference type="InterPro" id="IPR035959">
    <property type="entry name" value="RutC-like_sf"/>
</dbReference>
<gene>
    <name evidence="2" type="ORF">ACFOEV_21355</name>
</gene>